<proteinExistence type="predicted"/>
<evidence type="ECO:0000259" key="4">
    <source>
        <dbReference type="PROSITE" id="PS50893"/>
    </source>
</evidence>
<dbReference type="GO" id="GO:0005524">
    <property type="term" value="F:ATP binding"/>
    <property type="evidence" value="ECO:0007669"/>
    <property type="project" value="UniProtKB-KW"/>
</dbReference>
<dbReference type="SUPFAM" id="SSF52540">
    <property type="entry name" value="P-loop containing nucleoside triphosphate hydrolases"/>
    <property type="match status" value="1"/>
</dbReference>
<keyword evidence="2" id="KW-0547">Nucleotide-binding</keyword>
<dbReference type="Pfam" id="PF00005">
    <property type="entry name" value="ABC_tran"/>
    <property type="match status" value="1"/>
</dbReference>
<evidence type="ECO:0000256" key="2">
    <source>
        <dbReference type="ARBA" id="ARBA00022741"/>
    </source>
</evidence>
<protein>
    <recommendedName>
        <fullName evidence="4">ABC transporter domain-containing protein</fullName>
    </recommendedName>
</protein>
<dbReference type="eggNOG" id="COG1116">
    <property type="taxonomic scope" value="Bacteria"/>
</dbReference>
<dbReference type="RefSeq" id="WP_005945913.1">
    <property type="nucleotide sequence ID" value="NZ_CP136423.1"/>
</dbReference>
<evidence type="ECO:0000256" key="1">
    <source>
        <dbReference type="ARBA" id="ARBA00022448"/>
    </source>
</evidence>
<gene>
    <name evidence="5" type="ORF">RUMHYD_00585</name>
</gene>
<evidence type="ECO:0000313" key="5">
    <source>
        <dbReference type="EMBL" id="EEG50419.1"/>
    </source>
</evidence>
<dbReference type="InterPro" id="IPR050166">
    <property type="entry name" value="ABC_transporter_ATP-bind"/>
</dbReference>
<dbReference type="InterPro" id="IPR017871">
    <property type="entry name" value="ABC_transporter-like_CS"/>
</dbReference>
<dbReference type="PANTHER" id="PTHR42788">
    <property type="entry name" value="TAURINE IMPORT ATP-BINDING PROTEIN-RELATED"/>
    <property type="match status" value="1"/>
</dbReference>
<sequence>MDTLLDVQNVCLSYHTLEGETRALSNISFQVKQGEFLAIVGPSGCGKSTLLDLICHLLTPESGTITLKSATGGKDEAKIGYMLQKDHLLEWRSVYQNVILGLEIRHQLTPDKCSYVDHLLKLYGLDKFKKARPSQLSGGMRQRAALIRTLALQPDLLLLDEPFSALDYQTRLNVSDDIGKIIRRESKTAILVTHDISEALSMADRVLILSARPATVKDIIEVHFDIPDRTPLASRNAPEFKTYFNLIWKELNDHDSTIQGSAAVSAD</sequence>
<dbReference type="SMART" id="SM00382">
    <property type="entry name" value="AAA"/>
    <property type="match status" value="1"/>
</dbReference>
<name>C0CIC1_BLAHS</name>
<dbReference type="AlphaFoldDB" id="C0CIC1"/>
<dbReference type="EMBL" id="ACBZ01000023">
    <property type="protein sequence ID" value="EEG50419.1"/>
    <property type="molecule type" value="Genomic_DNA"/>
</dbReference>
<organism evidence="5 6">
    <name type="scientific">Blautia hydrogenotrophica (strain DSM 10507 / JCM 14656 / S5a33)</name>
    <name type="common">Ruminococcus hydrogenotrophicus</name>
    <dbReference type="NCBI Taxonomy" id="476272"/>
    <lineage>
        <taxon>Bacteria</taxon>
        <taxon>Bacillati</taxon>
        <taxon>Bacillota</taxon>
        <taxon>Clostridia</taxon>
        <taxon>Lachnospirales</taxon>
        <taxon>Lachnospiraceae</taxon>
        <taxon>Blautia</taxon>
    </lineage>
</organism>
<keyword evidence="6" id="KW-1185">Reference proteome</keyword>
<reference evidence="5 6" key="1">
    <citation type="submission" date="2009-01" db="EMBL/GenBank/DDBJ databases">
        <authorList>
            <person name="Fulton L."/>
            <person name="Clifton S."/>
            <person name="Fulton B."/>
            <person name="Xu J."/>
            <person name="Minx P."/>
            <person name="Pepin K.H."/>
            <person name="Johnson M."/>
            <person name="Bhonagiri V."/>
            <person name="Nash W.E."/>
            <person name="Mardis E.R."/>
            <person name="Wilson R.K."/>
        </authorList>
    </citation>
    <scope>NUCLEOTIDE SEQUENCE [LARGE SCALE GENOMIC DNA]</scope>
    <source>
        <strain evidence="6">DSM 10507 / JCM 14656 / S5a33</strain>
    </source>
</reference>
<dbReference type="Proteomes" id="UP000003100">
    <property type="component" value="Unassembled WGS sequence"/>
</dbReference>
<reference evidence="5 6" key="2">
    <citation type="submission" date="2009-02" db="EMBL/GenBank/DDBJ databases">
        <title>Draft genome sequence of Blautia hydrogenotrophica DSM 10507 (Ruminococcus hydrogenotrophicus DSM 10507).</title>
        <authorList>
            <person name="Sudarsanam P."/>
            <person name="Ley R."/>
            <person name="Guruge J."/>
            <person name="Turnbaugh P.J."/>
            <person name="Mahowald M."/>
            <person name="Liep D."/>
            <person name="Gordon J."/>
        </authorList>
    </citation>
    <scope>NUCLEOTIDE SEQUENCE [LARGE SCALE GENOMIC DNA]</scope>
    <source>
        <strain evidence="6">DSM 10507 / JCM 14656 / S5a33</strain>
    </source>
</reference>
<dbReference type="HOGENOM" id="CLU_000604_1_22_9"/>
<keyword evidence="3" id="KW-0067">ATP-binding</keyword>
<evidence type="ECO:0000313" key="6">
    <source>
        <dbReference type="Proteomes" id="UP000003100"/>
    </source>
</evidence>
<dbReference type="InterPro" id="IPR003439">
    <property type="entry name" value="ABC_transporter-like_ATP-bd"/>
</dbReference>
<dbReference type="InterPro" id="IPR027417">
    <property type="entry name" value="P-loop_NTPase"/>
</dbReference>
<feature type="domain" description="ABC transporter" evidence="4">
    <location>
        <begin position="5"/>
        <end position="236"/>
    </location>
</feature>
<dbReference type="GeneID" id="86821822"/>
<dbReference type="InterPro" id="IPR003593">
    <property type="entry name" value="AAA+_ATPase"/>
</dbReference>
<dbReference type="PROSITE" id="PS00211">
    <property type="entry name" value="ABC_TRANSPORTER_1"/>
    <property type="match status" value="1"/>
</dbReference>
<dbReference type="PATRIC" id="fig|476272.21.peg.3592"/>
<dbReference type="PANTHER" id="PTHR42788:SF21">
    <property type="entry name" value="ABC TRANSPORTER ATP-BINDING PROTEIN"/>
    <property type="match status" value="1"/>
</dbReference>
<dbReference type="GO" id="GO:0016887">
    <property type="term" value="F:ATP hydrolysis activity"/>
    <property type="evidence" value="ECO:0007669"/>
    <property type="project" value="InterPro"/>
</dbReference>
<keyword evidence="1" id="KW-0813">Transport</keyword>
<evidence type="ECO:0000256" key="3">
    <source>
        <dbReference type="ARBA" id="ARBA00022840"/>
    </source>
</evidence>
<dbReference type="Gene3D" id="3.40.50.300">
    <property type="entry name" value="P-loop containing nucleotide triphosphate hydrolases"/>
    <property type="match status" value="1"/>
</dbReference>
<accession>C0CIC1</accession>
<dbReference type="CDD" id="cd03293">
    <property type="entry name" value="ABC_NrtD_SsuB_transporters"/>
    <property type="match status" value="1"/>
</dbReference>
<dbReference type="PROSITE" id="PS50893">
    <property type="entry name" value="ABC_TRANSPORTER_2"/>
    <property type="match status" value="1"/>
</dbReference>